<evidence type="ECO:0000313" key="3">
    <source>
        <dbReference type="EMBL" id="GAX77495.1"/>
    </source>
</evidence>
<keyword evidence="4" id="KW-1185">Reference proteome</keyword>
<dbReference type="GO" id="GO:0016787">
    <property type="term" value="F:hydrolase activity"/>
    <property type="evidence" value="ECO:0007669"/>
    <property type="project" value="InterPro"/>
</dbReference>
<dbReference type="GO" id="GO:0009166">
    <property type="term" value="P:nucleotide catabolic process"/>
    <property type="evidence" value="ECO:0007669"/>
    <property type="project" value="InterPro"/>
</dbReference>
<dbReference type="InterPro" id="IPR006179">
    <property type="entry name" value="5_nucleotidase/apyrase"/>
</dbReference>
<dbReference type="EMBL" id="BEGY01000025">
    <property type="protein sequence ID" value="GAX77495.1"/>
    <property type="molecule type" value="Genomic_DNA"/>
</dbReference>
<comment type="caution">
    <text evidence="3">The sequence shown here is derived from an EMBL/GenBank/DDBJ whole genome shotgun (WGS) entry which is preliminary data.</text>
</comment>
<dbReference type="SUPFAM" id="SSF55816">
    <property type="entry name" value="5'-nucleotidase (syn. UDP-sugar hydrolase), C-terminal domain"/>
    <property type="match status" value="1"/>
</dbReference>
<name>A0A250X355_9CHLO</name>
<dbReference type="Pfam" id="PF02872">
    <property type="entry name" value="5_nucleotid_C"/>
    <property type="match status" value="1"/>
</dbReference>
<accession>A0A250X355</accession>
<evidence type="ECO:0000256" key="1">
    <source>
        <dbReference type="ARBA" id="ARBA00006654"/>
    </source>
</evidence>
<dbReference type="Gene3D" id="3.90.780.10">
    <property type="entry name" value="5'-Nucleotidase, C-terminal domain"/>
    <property type="match status" value="1"/>
</dbReference>
<proteinExistence type="inferred from homology"/>
<dbReference type="OrthoDB" id="10252235at2759"/>
<reference evidence="3 4" key="1">
    <citation type="submission" date="2017-08" db="EMBL/GenBank/DDBJ databases">
        <title>Acidophilic green algal genome provides insights into adaptation to an acidic environment.</title>
        <authorList>
            <person name="Hirooka S."/>
            <person name="Hirose Y."/>
            <person name="Kanesaki Y."/>
            <person name="Higuchi S."/>
            <person name="Fujiwara T."/>
            <person name="Onuma R."/>
            <person name="Era A."/>
            <person name="Ohbayashi R."/>
            <person name="Uzuka A."/>
            <person name="Nozaki H."/>
            <person name="Yoshikawa H."/>
            <person name="Miyagishima S.Y."/>
        </authorList>
    </citation>
    <scope>NUCLEOTIDE SEQUENCE [LARGE SCALE GENOMIC DNA]</scope>
    <source>
        <strain evidence="3 4">NIES-2499</strain>
    </source>
</reference>
<sequence>MVKSGTDFRDLTKVDVILPGPGQKPKITWQRITMDSTVPQDPETEELVNSFMGKMASRMSETIGHSAQDLDGRFNTVRTKESNLGNFICDILRKATDADMVLINGGTFRSDAIHSAGPFTLGDLLSIMTMVDPILVIEATGEQILQGLENGVSMYPKLEGRFPQVAGISFMFDPDAPPRQRIMSGSILVGGEPLDMKRKYRLGTKGYVAEGKDGYDVFKSCQVLVDDEAGPVIPTAIRNHFKYLEVLNKWDPNARIQKFARIWRKNASKDKKLNELGDGAKEDEHELPARHAVPREGDSSTCLMDGQYCINPAVDGRIMMV</sequence>
<dbReference type="InterPro" id="IPR008334">
    <property type="entry name" value="5'-Nucleotdase_C"/>
</dbReference>
<feature type="domain" description="5'-Nucleotidase C-terminal" evidence="2">
    <location>
        <begin position="63"/>
        <end position="219"/>
    </location>
</feature>
<dbReference type="PANTHER" id="PTHR11575">
    <property type="entry name" value="5'-NUCLEOTIDASE-RELATED"/>
    <property type="match status" value="1"/>
</dbReference>
<gene>
    <name evidence="3" type="ORF">CEUSTIGMA_g4939.t1</name>
</gene>
<evidence type="ECO:0000313" key="4">
    <source>
        <dbReference type="Proteomes" id="UP000232323"/>
    </source>
</evidence>
<dbReference type="InterPro" id="IPR036907">
    <property type="entry name" value="5'-Nucleotdase_C_sf"/>
</dbReference>
<dbReference type="PANTHER" id="PTHR11575:SF48">
    <property type="entry name" value="5'-NUCLEOTIDASE"/>
    <property type="match status" value="1"/>
</dbReference>
<dbReference type="Proteomes" id="UP000232323">
    <property type="component" value="Unassembled WGS sequence"/>
</dbReference>
<dbReference type="STRING" id="1157962.A0A250X355"/>
<organism evidence="3 4">
    <name type="scientific">Chlamydomonas eustigma</name>
    <dbReference type="NCBI Taxonomy" id="1157962"/>
    <lineage>
        <taxon>Eukaryota</taxon>
        <taxon>Viridiplantae</taxon>
        <taxon>Chlorophyta</taxon>
        <taxon>core chlorophytes</taxon>
        <taxon>Chlorophyceae</taxon>
        <taxon>CS clade</taxon>
        <taxon>Chlamydomonadales</taxon>
        <taxon>Chlamydomonadaceae</taxon>
        <taxon>Chlamydomonas</taxon>
    </lineage>
</organism>
<protein>
    <recommendedName>
        <fullName evidence="2">5'-Nucleotidase C-terminal domain-containing protein</fullName>
    </recommendedName>
</protein>
<comment type="similarity">
    <text evidence="1">Belongs to the 5'-nucleotidase family.</text>
</comment>
<dbReference type="AlphaFoldDB" id="A0A250X355"/>
<evidence type="ECO:0000259" key="2">
    <source>
        <dbReference type="Pfam" id="PF02872"/>
    </source>
</evidence>